<dbReference type="RefSeq" id="WP_194292918.1">
    <property type="nucleotide sequence ID" value="NZ_WEGJ01000007.1"/>
</dbReference>
<evidence type="ECO:0008006" key="8">
    <source>
        <dbReference type="Google" id="ProtNLM"/>
    </source>
</evidence>
<evidence type="ECO:0000313" key="6">
    <source>
        <dbReference type="EMBL" id="MQY12519.1"/>
    </source>
</evidence>
<dbReference type="PANTHER" id="PTHR30168">
    <property type="entry name" value="PUTATIVE MEMBRANE PROTEIN YPFJ"/>
    <property type="match status" value="1"/>
</dbReference>
<accession>A0A7K0CGC3</accession>
<comment type="subcellular location">
    <subcellularLocation>
        <location evidence="1">Membrane</location>
        <topology evidence="1">Single-pass membrane protein</topology>
    </subcellularLocation>
</comment>
<evidence type="ECO:0000313" key="7">
    <source>
        <dbReference type="Proteomes" id="UP000466345"/>
    </source>
</evidence>
<dbReference type="EMBL" id="WEGJ01000007">
    <property type="protein sequence ID" value="MQY12519.1"/>
    <property type="molecule type" value="Genomic_DNA"/>
</dbReference>
<keyword evidence="4" id="KW-0472">Membrane</keyword>
<organism evidence="6 7">
    <name type="scientific">Streptomyces smaragdinus</name>
    <dbReference type="NCBI Taxonomy" id="2585196"/>
    <lineage>
        <taxon>Bacteria</taxon>
        <taxon>Bacillati</taxon>
        <taxon>Actinomycetota</taxon>
        <taxon>Actinomycetes</taxon>
        <taxon>Kitasatosporales</taxon>
        <taxon>Streptomycetaceae</taxon>
        <taxon>Streptomyces</taxon>
    </lineage>
</organism>
<evidence type="ECO:0000256" key="1">
    <source>
        <dbReference type="ARBA" id="ARBA00004167"/>
    </source>
</evidence>
<name>A0A7K0CGC3_9ACTN</name>
<sequence length="287" mass="31008">MTDHVPPVSTGRRRVLTYLLVALLAAAVLAAVVRSGRGGSGEGADDPAPTMSLPEADTVGDQLTDKPGLRPLVRVCPLPRFGLRAAAQERFVTAALDCLDKMWRPVLEDALFDDEPAHLKIVTRDTDVPCSEKTVTATDAVQYCGYDRTVYWPVSTPDFEGLGPGDWRWVLFVVMHEYGHHVQELTAVFVESHDERLLAADEDAENLVGRREELQAQCLAGASLRAAQGAGVLSRSQARAVLDGQDTGEGTVTHGSGPAYRRWATEGWRAGGTTVCDTWSVPADEVS</sequence>
<gene>
    <name evidence="6" type="ORF">SRB5_26540</name>
</gene>
<keyword evidence="7" id="KW-1185">Reference proteome</keyword>
<dbReference type="AlphaFoldDB" id="A0A7K0CGC3"/>
<proteinExistence type="predicted"/>
<dbReference type="Proteomes" id="UP000466345">
    <property type="component" value="Unassembled WGS sequence"/>
</dbReference>
<dbReference type="InterPro" id="IPR007343">
    <property type="entry name" value="Uncharacterised_pept_Zn_put"/>
</dbReference>
<dbReference type="Pfam" id="PF04228">
    <property type="entry name" value="Zn_peptidase"/>
    <property type="match status" value="1"/>
</dbReference>
<dbReference type="PANTHER" id="PTHR30168:SF0">
    <property type="entry name" value="INNER MEMBRANE PROTEIN"/>
    <property type="match status" value="1"/>
</dbReference>
<reference evidence="6 7" key="1">
    <citation type="submission" date="2019-10" db="EMBL/GenBank/DDBJ databases">
        <title>Streptomyces smaragdinus sp. nov. and Streptomyces fabii sp. nov., isolated from the gut of fungus growing-termite Macrotermes natalensis.</title>
        <authorList>
            <person name="Schwitalla J."/>
            <person name="Benndorf R."/>
            <person name="Martin K."/>
            <person name="De Beer W."/>
            <person name="Kaster A.-K."/>
            <person name="Vollmers J."/>
            <person name="Poulsen M."/>
            <person name="Beemelmanns C."/>
        </authorList>
    </citation>
    <scope>NUCLEOTIDE SEQUENCE [LARGE SCALE GENOMIC DNA]</scope>
    <source>
        <strain evidence="6 7">RB5</strain>
    </source>
</reference>
<keyword evidence="3" id="KW-1133">Transmembrane helix</keyword>
<dbReference type="GO" id="GO:0016020">
    <property type="term" value="C:membrane"/>
    <property type="evidence" value="ECO:0007669"/>
    <property type="project" value="UniProtKB-SubCell"/>
</dbReference>
<keyword evidence="2" id="KW-0812">Transmembrane</keyword>
<protein>
    <recommendedName>
        <fullName evidence="8">Metalloprotease</fullName>
    </recommendedName>
</protein>
<evidence type="ECO:0000256" key="5">
    <source>
        <dbReference type="SAM" id="MobiDB-lite"/>
    </source>
</evidence>
<evidence type="ECO:0000256" key="2">
    <source>
        <dbReference type="ARBA" id="ARBA00022692"/>
    </source>
</evidence>
<evidence type="ECO:0000256" key="4">
    <source>
        <dbReference type="ARBA" id="ARBA00023136"/>
    </source>
</evidence>
<feature type="region of interest" description="Disordered" evidence="5">
    <location>
        <begin position="38"/>
        <end position="65"/>
    </location>
</feature>
<evidence type="ECO:0000256" key="3">
    <source>
        <dbReference type="ARBA" id="ARBA00022989"/>
    </source>
</evidence>
<comment type="caution">
    <text evidence="6">The sequence shown here is derived from an EMBL/GenBank/DDBJ whole genome shotgun (WGS) entry which is preliminary data.</text>
</comment>